<dbReference type="PROSITE" id="PS50026">
    <property type="entry name" value="EGF_3"/>
    <property type="match status" value="1"/>
</dbReference>
<keyword evidence="8" id="KW-1185">Reference proteome</keyword>
<dbReference type="InterPro" id="IPR001881">
    <property type="entry name" value="EGF-like_Ca-bd_dom"/>
</dbReference>
<dbReference type="InterPro" id="IPR000742">
    <property type="entry name" value="EGF"/>
</dbReference>
<accession>A0A2G9RI70</accession>
<feature type="domain" description="EGF-like" evidence="6">
    <location>
        <begin position="1"/>
        <end position="31"/>
    </location>
</feature>
<proteinExistence type="predicted"/>
<gene>
    <name evidence="7" type="ORF">AB205_0159020</name>
</gene>
<dbReference type="CDD" id="cd00054">
    <property type="entry name" value="EGF_CA"/>
    <property type="match status" value="1"/>
</dbReference>
<dbReference type="InterPro" id="IPR018097">
    <property type="entry name" value="EGF_Ca-bd_CS"/>
</dbReference>
<comment type="caution">
    <text evidence="5">Lacks conserved residue(s) required for the propagation of feature annotation.</text>
</comment>
<dbReference type="Pfam" id="PF12662">
    <property type="entry name" value="cEGF"/>
    <property type="match status" value="1"/>
</dbReference>
<evidence type="ECO:0000259" key="6">
    <source>
        <dbReference type="PROSITE" id="PS50026"/>
    </source>
</evidence>
<feature type="non-terminal residue" evidence="7">
    <location>
        <position position="1"/>
    </location>
</feature>
<evidence type="ECO:0000256" key="5">
    <source>
        <dbReference type="PROSITE-ProRule" id="PRU00076"/>
    </source>
</evidence>
<sequence>CHVDATCTENFGGFVRCSCKAGFTGDGLSCSDIDECTNTRTHGCSLGACHNTIGSYYCTGSSDAYSSSDPCTDHIVLNEPWRSKDHITTGAQYCDSDKRGWYRFVGSGGTQMPEVCVPTSRCQTDAPLWLNGQHPAIGDGIVDRTVCGHWLSSCCKFSGRIQIKACPGGYYVYGINGVPECSLTYCTGKPRIIQWKKRRNNKNTASSGPKQHVHKHTIIVIMKPDQKTSLEIYPAQTAQSGTLVRMSHIETKAVAAHP</sequence>
<dbReference type="InterPro" id="IPR026823">
    <property type="entry name" value="cEGF"/>
</dbReference>
<dbReference type="AlphaFoldDB" id="A0A2G9RI70"/>
<evidence type="ECO:0000256" key="4">
    <source>
        <dbReference type="ARBA" id="ARBA00023157"/>
    </source>
</evidence>
<dbReference type="Gene3D" id="2.10.25.10">
    <property type="entry name" value="Laminin"/>
    <property type="match status" value="2"/>
</dbReference>
<evidence type="ECO:0000256" key="2">
    <source>
        <dbReference type="ARBA" id="ARBA00022729"/>
    </source>
</evidence>
<dbReference type="OrthoDB" id="2015116at2759"/>
<dbReference type="PROSITE" id="PS01187">
    <property type="entry name" value="EGF_CA"/>
    <property type="match status" value="1"/>
</dbReference>
<dbReference type="GO" id="GO:0005509">
    <property type="term" value="F:calcium ion binding"/>
    <property type="evidence" value="ECO:0007669"/>
    <property type="project" value="InterPro"/>
</dbReference>
<dbReference type="SUPFAM" id="SSF57196">
    <property type="entry name" value="EGF/Laminin"/>
    <property type="match status" value="1"/>
</dbReference>
<dbReference type="PANTHER" id="PTHR36191">
    <property type="entry name" value="ENDO/EXONUCLEASE/PHOSPHATASE DOMAIN-CONTAINING PROTEIN-RELATED"/>
    <property type="match status" value="1"/>
</dbReference>
<evidence type="ECO:0000256" key="3">
    <source>
        <dbReference type="ARBA" id="ARBA00022737"/>
    </source>
</evidence>
<dbReference type="PANTHER" id="PTHR36191:SF4">
    <property type="entry name" value="VWFD DOMAIN-CONTAINING PROTEIN"/>
    <property type="match status" value="1"/>
</dbReference>
<name>A0A2G9RI70_AQUCT</name>
<dbReference type="EMBL" id="KV941607">
    <property type="protein sequence ID" value="PIO27589.1"/>
    <property type="molecule type" value="Genomic_DNA"/>
</dbReference>
<keyword evidence="1 5" id="KW-0245">EGF-like domain</keyword>
<evidence type="ECO:0000313" key="7">
    <source>
        <dbReference type="EMBL" id="PIO27589.1"/>
    </source>
</evidence>
<feature type="non-terminal residue" evidence="7">
    <location>
        <position position="258"/>
    </location>
</feature>
<dbReference type="SMART" id="SM00179">
    <property type="entry name" value="EGF_CA"/>
    <property type="match status" value="1"/>
</dbReference>
<keyword evidence="3" id="KW-0677">Repeat</keyword>
<dbReference type="PROSITE" id="PS01186">
    <property type="entry name" value="EGF_2"/>
    <property type="match status" value="1"/>
</dbReference>
<organism evidence="7 8">
    <name type="scientific">Aquarana catesbeiana</name>
    <name type="common">American bullfrog</name>
    <name type="synonym">Rana catesbeiana</name>
    <dbReference type="NCBI Taxonomy" id="8400"/>
    <lineage>
        <taxon>Eukaryota</taxon>
        <taxon>Metazoa</taxon>
        <taxon>Chordata</taxon>
        <taxon>Craniata</taxon>
        <taxon>Vertebrata</taxon>
        <taxon>Euteleostomi</taxon>
        <taxon>Amphibia</taxon>
        <taxon>Batrachia</taxon>
        <taxon>Anura</taxon>
        <taxon>Neobatrachia</taxon>
        <taxon>Ranoidea</taxon>
        <taxon>Ranidae</taxon>
        <taxon>Aquarana</taxon>
    </lineage>
</organism>
<evidence type="ECO:0000313" key="8">
    <source>
        <dbReference type="Proteomes" id="UP000228934"/>
    </source>
</evidence>
<keyword evidence="2" id="KW-0732">Signal</keyword>
<dbReference type="Proteomes" id="UP000228934">
    <property type="component" value="Unassembled WGS sequence"/>
</dbReference>
<dbReference type="Pfam" id="PF23283">
    <property type="entry name" value="D8C_UMOD"/>
    <property type="match status" value="1"/>
</dbReference>
<evidence type="ECO:0000256" key="1">
    <source>
        <dbReference type="ARBA" id="ARBA00022536"/>
    </source>
</evidence>
<keyword evidence="4" id="KW-1015">Disulfide bond</keyword>
<protein>
    <recommendedName>
        <fullName evidence="6">EGF-like domain-containing protein</fullName>
    </recommendedName>
</protein>
<dbReference type="InterPro" id="IPR057774">
    <property type="entry name" value="D8C_UMOD/GP2/OIT3-like"/>
</dbReference>
<reference evidence="8" key="1">
    <citation type="journal article" date="2017" name="Nat. Commun.">
        <title>The North American bullfrog draft genome provides insight into hormonal regulation of long noncoding RNA.</title>
        <authorList>
            <person name="Hammond S.A."/>
            <person name="Warren R.L."/>
            <person name="Vandervalk B.P."/>
            <person name="Kucuk E."/>
            <person name="Khan H."/>
            <person name="Gibb E.A."/>
            <person name="Pandoh P."/>
            <person name="Kirk H."/>
            <person name="Zhao Y."/>
            <person name="Jones M."/>
            <person name="Mungall A.J."/>
            <person name="Coope R."/>
            <person name="Pleasance S."/>
            <person name="Moore R.A."/>
            <person name="Holt R.A."/>
            <person name="Round J.M."/>
            <person name="Ohora S."/>
            <person name="Walle B.V."/>
            <person name="Veldhoen N."/>
            <person name="Helbing C.C."/>
            <person name="Birol I."/>
        </authorList>
    </citation>
    <scope>NUCLEOTIDE SEQUENCE [LARGE SCALE GENOMIC DNA]</scope>
</reference>